<protein>
    <submittedName>
        <fullName evidence="2">Uncharacterized protein</fullName>
    </submittedName>
</protein>
<proteinExistence type="predicted"/>
<evidence type="ECO:0000313" key="2">
    <source>
        <dbReference type="EMBL" id="JAD51223.1"/>
    </source>
</evidence>
<accession>A0A0A9AMY5</accession>
<dbReference type="AlphaFoldDB" id="A0A0A9AMY5"/>
<name>A0A0A9AMY5_ARUDO</name>
<feature type="region of interest" description="Disordered" evidence="1">
    <location>
        <begin position="1"/>
        <end position="23"/>
    </location>
</feature>
<organism evidence="2">
    <name type="scientific">Arundo donax</name>
    <name type="common">Giant reed</name>
    <name type="synonym">Donax arundinaceus</name>
    <dbReference type="NCBI Taxonomy" id="35708"/>
    <lineage>
        <taxon>Eukaryota</taxon>
        <taxon>Viridiplantae</taxon>
        <taxon>Streptophyta</taxon>
        <taxon>Embryophyta</taxon>
        <taxon>Tracheophyta</taxon>
        <taxon>Spermatophyta</taxon>
        <taxon>Magnoliopsida</taxon>
        <taxon>Liliopsida</taxon>
        <taxon>Poales</taxon>
        <taxon>Poaceae</taxon>
        <taxon>PACMAD clade</taxon>
        <taxon>Arundinoideae</taxon>
        <taxon>Arundineae</taxon>
        <taxon>Arundo</taxon>
    </lineage>
</organism>
<sequence length="56" mass="6498">MQRMAKQQITGDANVKQDQVPVTQDQMPVVKHIQLAMTSNIDRTQHRYKQDLMDST</sequence>
<dbReference type="EMBL" id="GBRH01246672">
    <property type="protein sequence ID" value="JAD51223.1"/>
    <property type="molecule type" value="Transcribed_RNA"/>
</dbReference>
<reference evidence="2" key="2">
    <citation type="journal article" date="2015" name="Data Brief">
        <title>Shoot transcriptome of the giant reed, Arundo donax.</title>
        <authorList>
            <person name="Barrero R.A."/>
            <person name="Guerrero F.D."/>
            <person name="Moolhuijzen P."/>
            <person name="Goolsby J.A."/>
            <person name="Tidwell J."/>
            <person name="Bellgard S.E."/>
            <person name="Bellgard M.I."/>
        </authorList>
    </citation>
    <scope>NUCLEOTIDE SEQUENCE</scope>
    <source>
        <tissue evidence="2">Shoot tissue taken approximately 20 cm above the soil surface</tissue>
    </source>
</reference>
<evidence type="ECO:0000256" key="1">
    <source>
        <dbReference type="SAM" id="MobiDB-lite"/>
    </source>
</evidence>
<reference evidence="2" key="1">
    <citation type="submission" date="2014-09" db="EMBL/GenBank/DDBJ databases">
        <authorList>
            <person name="Magalhaes I.L.F."/>
            <person name="Oliveira U."/>
            <person name="Santos F.R."/>
            <person name="Vidigal T.H.D.A."/>
            <person name="Brescovit A.D."/>
            <person name="Santos A.J."/>
        </authorList>
    </citation>
    <scope>NUCLEOTIDE SEQUENCE</scope>
    <source>
        <tissue evidence="2">Shoot tissue taken approximately 20 cm above the soil surface</tissue>
    </source>
</reference>